<feature type="transmembrane region" description="Helical" evidence="7">
    <location>
        <begin position="210"/>
        <end position="229"/>
    </location>
</feature>
<dbReference type="Gene3D" id="1.20.1530.20">
    <property type="match status" value="1"/>
</dbReference>
<dbReference type="GO" id="GO:0015293">
    <property type="term" value="F:symporter activity"/>
    <property type="evidence" value="ECO:0007669"/>
    <property type="project" value="UniProtKB-KW"/>
</dbReference>
<keyword evidence="9" id="KW-1185">Reference proteome</keyword>
<proteinExistence type="inferred from homology"/>
<dbReference type="STRING" id="334426.A0A0R3PS89"/>
<sequence>MHGSCSPYGSLTIIQLCKTFKSNPLTGSAFRVAVNLMNSGTVVSRRGCPLLMSIRLLLQLSLTAAQSLNDLAKSAVIRFEPQELHSLVEGDNETVSVCVKIPQAEFAALPDLEYQLSFGSFHPEVAYSQSYVDVAKSSFVHDNSSNFYTLNTEVIVHGGSIGKTGMRLRLVVSRNWSDLDDSWKAMEMMKGDAENILDVWVRRNETSERLTLIFVTSIVLLITFGNVLMGCELDLRAIFDTLKRPVAPTIGFLAQFLVMPVLAYSIANSIFVSQGLFSMALGLFVTGCSPGGGASNFWTLLLDGNVNLSVTMTFMSTLASLVGRFLVVMPFWISMFGVEFLQGFSSKSNLRVPYGKIVRSLVSLVVPLLIGVAIRKLKPEWAVKSRKVCLSLNITDSSDRHPKWELLIFVMAKPFLSCTTLLLQIIVKSHRI</sequence>
<dbReference type="EMBL" id="UYYA01004161">
    <property type="protein sequence ID" value="VDM60057.1"/>
    <property type="molecule type" value="Genomic_DNA"/>
</dbReference>
<evidence type="ECO:0000313" key="10">
    <source>
        <dbReference type="WBParaSite" id="ACOC_0000847101-mRNA-1"/>
    </source>
</evidence>
<gene>
    <name evidence="8" type="ORF">ACOC_LOCUS8472</name>
</gene>
<evidence type="ECO:0000256" key="3">
    <source>
        <dbReference type="ARBA" id="ARBA00022692"/>
    </source>
</evidence>
<feature type="transmembrane region" description="Helical" evidence="7">
    <location>
        <begin position="249"/>
        <end position="267"/>
    </location>
</feature>
<comment type="subcellular location">
    <subcellularLocation>
        <location evidence="1">Membrane</location>
        <topology evidence="1">Multi-pass membrane protein</topology>
    </subcellularLocation>
</comment>
<dbReference type="AlphaFoldDB" id="A0A0R3PS89"/>
<keyword evidence="3 7" id="KW-0812">Transmembrane</keyword>
<evidence type="ECO:0000313" key="9">
    <source>
        <dbReference type="Proteomes" id="UP000267027"/>
    </source>
</evidence>
<dbReference type="Proteomes" id="UP000267027">
    <property type="component" value="Unassembled WGS sequence"/>
</dbReference>
<keyword evidence="4" id="KW-0813">Transport</keyword>
<organism evidence="10">
    <name type="scientific">Angiostrongylus costaricensis</name>
    <name type="common">Nematode worm</name>
    <dbReference type="NCBI Taxonomy" id="334426"/>
    <lineage>
        <taxon>Eukaryota</taxon>
        <taxon>Metazoa</taxon>
        <taxon>Ecdysozoa</taxon>
        <taxon>Nematoda</taxon>
        <taxon>Chromadorea</taxon>
        <taxon>Rhabditida</taxon>
        <taxon>Rhabditina</taxon>
        <taxon>Rhabditomorpha</taxon>
        <taxon>Strongyloidea</taxon>
        <taxon>Metastrongylidae</taxon>
        <taxon>Angiostrongylus</taxon>
    </lineage>
</organism>
<protein>
    <submittedName>
        <fullName evidence="10">P3 protein</fullName>
    </submittedName>
</protein>
<evidence type="ECO:0000313" key="8">
    <source>
        <dbReference type="EMBL" id="VDM60057.1"/>
    </source>
</evidence>
<dbReference type="WBParaSite" id="ACOC_0000847101-mRNA-1">
    <property type="protein sequence ID" value="ACOC_0000847101-mRNA-1"/>
    <property type="gene ID" value="ACOC_0000847101"/>
</dbReference>
<keyword evidence="5 7" id="KW-1133">Transmembrane helix</keyword>
<accession>A0A0R3PS89</accession>
<evidence type="ECO:0000256" key="4">
    <source>
        <dbReference type="ARBA" id="ARBA00022847"/>
    </source>
</evidence>
<evidence type="ECO:0000256" key="1">
    <source>
        <dbReference type="ARBA" id="ARBA00004141"/>
    </source>
</evidence>
<feature type="transmembrane region" description="Helical" evidence="7">
    <location>
        <begin position="279"/>
        <end position="301"/>
    </location>
</feature>
<keyword evidence="4" id="KW-0769">Symport</keyword>
<evidence type="ECO:0000256" key="7">
    <source>
        <dbReference type="SAM" id="Phobius"/>
    </source>
</evidence>
<reference evidence="10" key="1">
    <citation type="submission" date="2017-02" db="UniProtKB">
        <authorList>
            <consortium name="WormBaseParasite"/>
        </authorList>
    </citation>
    <scope>IDENTIFICATION</scope>
</reference>
<feature type="transmembrane region" description="Helical" evidence="7">
    <location>
        <begin position="406"/>
        <end position="427"/>
    </location>
</feature>
<dbReference type="InterPro" id="IPR038770">
    <property type="entry name" value="Na+/solute_symporter_sf"/>
</dbReference>
<feature type="transmembrane region" description="Helical" evidence="7">
    <location>
        <begin position="321"/>
        <end position="345"/>
    </location>
</feature>
<evidence type="ECO:0000256" key="5">
    <source>
        <dbReference type="ARBA" id="ARBA00022989"/>
    </source>
</evidence>
<evidence type="ECO:0000256" key="2">
    <source>
        <dbReference type="ARBA" id="ARBA00006528"/>
    </source>
</evidence>
<feature type="transmembrane region" description="Helical" evidence="7">
    <location>
        <begin position="357"/>
        <end position="374"/>
    </location>
</feature>
<dbReference type="OMA" id="CTQFIAM"/>
<dbReference type="PANTHER" id="PTHR10361:SF28">
    <property type="entry name" value="P3 PROTEIN-RELATED"/>
    <property type="match status" value="1"/>
</dbReference>
<dbReference type="InterPro" id="IPR004710">
    <property type="entry name" value="Bilac:Na_transpt"/>
</dbReference>
<keyword evidence="6 7" id="KW-0472">Membrane</keyword>
<dbReference type="OrthoDB" id="203097at2759"/>
<evidence type="ECO:0000256" key="6">
    <source>
        <dbReference type="ARBA" id="ARBA00023136"/>
    </source>
</evidence>
<name>A0A0R3PS89_ANGCS</name>
<dbReference type="PANTHER" id="PTHR10361">
    <property type="entry name" value="SODIUM-BILE ACID COTRANSPORTER"/>
    <property type="match status" value="1"/>
</dbReference>
<comment type="similarity">
    <text evidence="2">Belongs to the bile acid:sodium symporter (BASS) (TC 2.A.28) family.</text>
</comment>
<reference evidence="8 9" key="2">
    <citation type="submission" date="2018-11" db="EMBL/GenBank/DDBJ databases">
        <authorList>
            <consortium name="Pathogen Informatics"/>
        </authorList>
    </citation>
    <scope>NUCLEOTIDE SEQUENCE [LARGE SCALE GENOMIC DNA]</scope>
    <source>
        <strain evidence="8 9">Costa Rica</strain>
    </source>
</reference>
<dbReference type="InterPro" id="IPR002657">
    <property type="entry name" value="BilAc:Na_symport/Acr3"/>
</dbReference>
<dbReference type="GO" id="GO:0016020">
    <property type="term" value="C:membrane"/>
    <property type="evidence" value="ECO:0007669"/>
    <property type="project" value="UniProtKB-SubCell"/>
</dbReference>
<dbReference type="Pfam" id="PF01758">
    <property type="entry name" value="SBF"/>
    <property type="match status" value="1"/>
</dbReference>